<dbReference type="Proteomes" id="UP000828390">
    <property type="component" value="Unassembled WGS sequence"/>
</dbReference>
<sequence>MDYAQFSKNEVPIMTHLFFPSSTDGVSVLADQIWIHPFLPSSMDGVFVLANQIMTHLFLPSSTDGVSVLADQTVTNDCYSVQNIGLAEFFPHQSHYLADVGIRVQG</sequence>
<gene>
    <name evidence="1" type="ORF">DPMN_105361</name>
</gene>
<accession>A0A9D4K291</accession>
<reference evidence="1" key="1">
    <citation type="journal article" date="2019" name="bioRxiv">
        <title>The Genome of the Zebra Mussel, Dreissena polymorpha: A Resource for Invasive Species Research.</title>
        <authorList>
            <person name="McCartney M.A."/>
            <person name="Auch B."/>
            <person name="Kono T."/>
            <person name="Mallez S."/>
            <person name="Zhang Y."/>
            <person name="Obille A."/>
            <person name="Becker A."/>
            <person name="Abrahante J.E."/>
            <person name="Garbe J."/>
            <person name="Badalamenti J.P."/>
            <person name="Herman A."/>
            <person name="Mangelson H."/>
            <person name="Liachko I."/>
            <person name="Sullivan S."/>
            <person name="Sone E.D."/>
            <person name="Koren S."/>
            <person name="Silverstein K.A.T."/>
            <person name="Beckman K.B."/>
            <person name="Gohl D.M."/>
        </authorList>
    </citation>
    <scope>NUCLEOTIDE SEQUENCE</scope>
    <source>
        <strain evidence="1">Duluth1</strain>
        <tissue evidence="1">Whole animal</tissue>
    </source>
</reference>
<name>A0A9D4K291_DREPO</name>
<proteinExistence type="predicted"/>
<keyword evidence="2" id="KW-1185">Reference proteome</keyword>
<dbReference type="AlphaFoldDB" id="A0A9D4K291"/>
<dbReference type="EMBL" id="JAIWYP010000004">
    <property type="protein sequence ID" value="KAH3832084.1"/>
    <property type="molecule type" value="Genomic_DNA"/>
</dbReference>
<comment type="caution">
    <text evidence="1">The sequence shown here is derived from an EMBL/GenBank/DDBJ whole genome shotgun (WGS) entry which is preliminary data.</text>
</comment>
<evidence type="ECO:0000313" key="2">
    <source>
        <dbReference type="Proteomes" id="UP000828390"/>
    </source>
</evidence>
<reference evidence="1" key="2">
    <citation type="submission" date="2020-11" db="EMBL/GenBank/DDBJ databases">
        <authorList>
            <person name="McCartney M.A."/>
            <person name="Auch B."/>
            <person name="Kono T."/>
            <person name="Mallez S."/>
            <person name="Becker A."/>
            <person name="Gohl D.M."/>
            <person name="Silverstein K.A.T."/>
            <person name="Koren S."/>
            <person name="Bechman K.B."/>
            <person name="Herman A."/>
            <person name="Abrahante J.E."/>
            <person name="Garbe J."/>
        </authorList>
    </citation>
    <scope>NUCLEOTIDE SEQUENCE</scope>
    <source>
        <strain evidence="1">Duluth1</strain>
        <tissue evidence="1">Whole animal</tissue>
    </source>
</reference>
<protein>
    <submittedName>
        <fullName evidence="1">Uncharacterized protein</fullName>
    </submittedName>
</protein>
<organism evidence="1 2">
    <name type="scientific">Dreissena polymorpha</name>
    <name type="common">Zebra mussel</name>
    <name type="synonym">Mytilus polymorpha</name>
    <dbReference type="NCBI Taxonomy" id="45954"/>
    <lineage>
        <taxon>Eukaryota</taxon>
        <taxon>Metazoa</taxon>
        <taxon>Spiralia</taxon>
        <taxon>Lophotrochozoa</taxon>
        <taxon>Mollusca</taxon>
        <taxon>Bivalvia</taxon>
        <taxon>Autobranchia</taxon>
        <taxon>Heteroconchia</taxon>
        <taxon>Euheterodonta</taxon>
        <taxon>Imparidentia</taxon>
        <taxon>Neoheterodontei</taxon>
        <taxon>Myida</taxon>
        <taxon>Dreissenoidea</taxon>
        <taxon>Dreissenidae</taxon>
        <taxon>Dreissena</taxon>
    </lineage>
</organism>
<evidence type="ECO:0000313" key="1">
    <source>
        <dbReference type="EMBL" id="KAH3832084.1"/>
    </source>
</evidence>